<keyword evidence="3 6" id="KW-0812">Transmembrane</keyword>
<feature type="transmembrane region" description="Helical" evidence="6">
    <location>
        <begin position="48"/>
        <end position="69"/>
    </location>
</feature>
<dbReference type="PANTHER" id="PTHR42718:SF9">
    <property type="entry name" value="MAJOR FACILITATOR SUPERFAMILY MULTIDRUG TRANSPORTER MFSC"/>
    <property type="match status" value="1"/>
</dbReference>
<feature type="transmembrane region" description="Helical" evidence="6">
    <location>
        <begin position="243"/>
        <end position="263"/>
    </location>
</feature>
<keyword evidence="4 6" id="KW-1133">Transmembrane helix</keyword>
<feature type="transmembrane region" description="Helical" evidence="6">
    <location>
        <begin position="163"/>
        <end position="188"/>
    </location>
</feature>
<dbReference type="RefSeq" id="WP_028716086.1">
    <property type="nucleotide sequence ID" value="NZ_CP059083.1"/>
</dbReference>
<sequence>MNHQRRFWLIMLMLTLPSLLGALAMDMLLPALPDMAVSLQLTAGQIQWMLNIFILGFAFCQLLVGLGATRFSDHQLFLLAIVLFILSSAAIAFMTSYTGILVLRFMQALASCTTLVISMSLITQSFSASQVTKGHSILSGITSLGPLLAPLVGVAILNTGANWRGIFFMLALTGCLILILFFRVNPLFYWRTQPAPRQYYGKIARSPQFWRYAIFSSAGMSWIFLFFSTSPFIVHTVYLQDKWALALLFSIASGCFMIGSYMGAVSRQKEPSGLLLEYCLIAQIALSAFLATLTVFYELPFYGFVTWIMMMQVNCGLYFGPAISAALQTFPDIPVQAAAFQGFQQFSITFLIAGLLLFFFRHEIYDLSVMVLIVSFLAISAVSIVKIKYGV</sequence>
<gene>
    <name evidence="8" type="ORF">H0Z12_00340</name>
</gene>
<dbReference type="GO" id="GO:0022857">
    <property type="term" value="F:transmembrane transporter activity"/>
    <property type="evidence" value="ECO:0007669"/>
    <property type="project" value="InterPro"/>
</dbReference>
<evidence type="ECO:0000256" key="3">
    <source>
        <dbReference type="ARBA" id="ARBA00022692"/>
    </source>
</evidence>
<evidence type="ECO:0000256" key="4">
    <source>
        <dbReference type="ARBA" id="ARBA00022989"/>
    </source>
</evidence>
<feature type="transmembrane region" description="Helical" evidence="6">
    <location>
        <begin position="339"/>
        <end position="361"/>
    </location>
</feature>
<dbReference type="InterPro" id="IPR036259">
    <property type="entry name" value="MFS_trans_sf"/>
</dbReference>
<organism evidence="8 9">
    <name type="scientific">Pantoea ananas</name>
    <name type="common">Erwinia uredovora</name>
    <dbReference type="NCBI Taxonomy" id="553"/>
    <lineage>
        <taxon>Bacteria</taxon>
        <taxon>Pseudomonadati</taxon>
        <taxon>Pseudomonadota</taxon>
        <taxon>Gammaproteobacteria</taxon>
        <taxon>Enterobacterales</taxon>
        <taxon>Erwiniaceae</taxon>
        <taxon>Pantoea</taxon>
    </lineage>
</organism>
<evidence type="ECO:0000256" key="5">
    <source>
        <dbReference type="ARBA" id="ARBA00023136"/>
    </source>
</evidence>
<dbReference type="InterPro" id="IPR020846">
    <property type="entry name" value="MFS_dom"/>
</dbReference>
<dbReference type="AlphaFoldDB" id="A0A8A4JYX4"/>
<protein>
    <submittedName>
        <fullName evidence="8">MFS transporter</fullName>
    </submittedName>
</protein>
<feature type="transmembrane region" description="Helical" evidence="6">
    <location>
        <begin position="275"/>
        <end position="297"/>
    </location>
</feature>
<keyword evidence="5 6" id="KW-0472">Membrane</keyword>
<dbReference type="EMBL" id="CP059083">
    <property type="protein sequence ID" value="QTC44352.1"/>
    <property type="molecule type" value="Genomic_DNA"/>
</dbReference>
<evidence type="ECO:0000259" key="7">
    <source>
        <dbReference type="PROSITE" id="PS50850"/>
    </source>
</evidence>
<comment type="subcellular location">
    <subcellularLocation>
        <location evidence="1">Membrane</location>
        <topology evidence="1">Multi-pass membrane protein</topology>
    </subcellularLocation>
</comment>
<feature type="transmembrane region" description="Helical" evidence="6">
    <location>
        <begin position="134"/>
        <end position="157"/>
    </location>
</feature>
<dbReference type="PROSITE" id="PS50850">
    <property type="entry name" value="MFS"/>
    <property type="match status" value="1"/>
</dbReference>
<feature type="transmembrane region" description="Helical" evidence="6">
    <location>
        <begin position="367"/>
        <end position="385"/>
    </location>
</feature>
<feature type="transmembrane region" description="Helical" evidence="6">
    <location>
        <begin position="101"/>
        <end position="122"/>
    </location>
</feature>
<keyword evidence="2" id="KW-0813">Transport</keyword>
<name>A0A8A4JYX4_PANAN</name>
<dbReference type="Pfam" id="PF07690">
    <property type="entry name" value="MFS_1"/>
    <property type="match status" value="1"/>
</dbReference>
<dbReference type="Proteomes" id="UP000663901">
    <property type="component" value="Plasmid pOC5aA"/>
</dbReference>
<dbReference type="Gene3D" id="1.20.1720.10">
    <property type="entry name" value="Multidrug resistance protein D"/>
    <property type="match status" value="1"/>
</dbReference>
<evidence type="ECO:0000313" key="9">
    <source>
        <dbReference type="Proteomes" id="UP000663901"/>
    </source>
</evidence>
<dbReference type="SUPFAM" id="SSF103473">
    <property type="entry name" value="MFS general substrate transporter"/>
    <property type="match status" value="1"/>
</dbReference>
<evidence type="ECO:0000256" key="1">
    <source>
        <dbReference type="ARBA" id="ARBA00004141"/>
    </source>
</evidence>
<feature type="domain" description="Major facilitator superfamily (MFS) profile" evidence="7">
    <location>
        <begin position="10"/>
        <end position="391"/>
    </location>
</feature>
<dbReference type="InterPro" id="IPR011701">
    <property type="entry name" value="MFS"/>
</dbReference>
<evidence type="ECO:0000313" key="8">
    <source>
        <dbReference type="EMBL" id="QTC44352.1"/>
    </source>
</evidence>
<feature type="transmembrane region" description="Helical" evidence="6">
    <location>
        <begin position="209"/>
        <end position="228"/>
    </location>
</feature>
<dbReference type="GO" id="GO:0016020">
    <property type="term" value="C:membrane"/>
    <property type="evidence" value="ECO:0007669"/>
    <property type="project" value="UniProtKB-SubCell"/>
</dbReference>
<evidence type="ECO:0000256" key="2">
    <source>
        <dbReference type="ARBA" id="ARBA00022448"/>
    </source>
</evidence>
<evidence type="ECO:0000256" key="6">
    <source>
        <dbReference type="SAM" id="Phobius"/>
    </source>
</evidence>
<feature type="transmembrane region" description="Helical" evidence="6">
    <location>
        <begin position="76"/>
        <end position="95"/>
    </location>
</feature>
<geneLocation type="plasmid" evidence="8 9">
    <name>pOC5aA</name>
</geneLocation>
<dbReference type="PANTHER" id="PTHR42718">
    <property type="entry name" value="MAJOR FACILITATOR SUPERFAMILY MULTIDRUG TRANSPORTER MFSC"/>
    <property type="match status" value="1"/>
</dbReference>
<proteinExistence type="predicted"/>
<keyword evidence="8" id="KW-0614">Plasmid</keyword>
<reference evidence="8" key="1">
    <citation type="submission" date="2020-07" db="EMBL/GenBank/DDBJ databases">
        <title>Genome Sequences for Panteoa spp. that cause Center Rot in Onions.</title>
        <authorList>
            <person name="Asselin J.A."/>
            <person name="Helmann T."/>
            <person name="Beer S."/>
            <person name="Stodghill P."/>
        </authorList>
    </citation>
    <scope>NUCLEOTIDE SEQUENCE</scope>
    <source>
        <strain evidence="8">OC5a</strain>
        <plasmid evidence="8">pOC5aA</plasmid>
    </source>
</reference>
<accession>A0A8A4JYX4</accession>